<dbReference type="Pfam" id="PF01594">
    <property type="entry name" value="AI-2E_transport"/>
    <property type="match status" value="1"/>
</dbReference>
<dbReference type="eggNOG" id="COG0628">
    <property type="taxonomic scope" value="Bacteria"/>
</dbReference>
<evidence type="ECO:0000313" key="7">
    <source>
        <dbReference type="EMBL" id="ACZ89991.1"/>
    </source>
</evidence>
<feature type="transmembrane region" description="Helical" evidence="6">
    <location>
        <begin position="36"/>
        <end position="57"/>
    </location>
</feature>
<evidence type="ECO:0000256" key="5">
    <source>
        <dbReference type="ARBA" id="ARBA00023136"/>
    </source>
</evidence>
<dbReference type="HOGENOM" id="CLU_031275_0_4_11"/>
<gene>
    <name evidence="7" type="ordered locus">Sros_7304</name>
</gene>
<keyword evidence="4 6" id="KW-1133">Transmembrane helix</keyword>
<keyword evidence="3 6" id="KW-0812">Transmembrane</keyword>
<evidence type="ECO:0000313" key="8">
    <source>
        <dbReference type="Proteomes" id="UP000002029"/>
    </source>
</evidence>
<dbReference type="InterPro" id="IPR002549">
    <property type="entry name" value="AI-2E-like"/>
</dbReference>
<evidence type="ECO:0000256" key="3">
    <source>
        <dbReference type="ARBA" id="ARBA00022692"/>
    </source>
</evidence>
<evidence type="ECO:0000256" key="4">
    <source>
        <dbReference type="ARBA" id="ARBA00022989"/>
    </source>
</evidence>
<comment type="subcellular location">
    <subcellularLocation>
        <location evidence="1">Membrane</location>
        <topology evidence="1">Multi-pass membrane protein</topology>
    </subcellularLocation>
</comment>
<dbReference type="OrthoDB" id="9799225at2"/>
<evidence type="ECO:0008006" key="9">
    <source>
        <dbReference type="Google" id="ProtNLM"/>
    </source>
</evidence>
<dbReference type="PANTHER" id="PTHR21716">
    <property type="entry name" value="TRANSMEMBRANE PROTEIN"/>
    <property type="match status" value="1"/>
</dbReference>
<protein>
    <recommendedName>
        <fullName evidence="9">Permease-like protein</fullName>
    </recommendedName>
</protein>
<keyword evidence="8" id="KW-1185">Reference proteome</keyword>
<dbReference type="KEGG" id="sro:Sros_7304"/>
<feature type="transmembrane region" description="Helical" evidence="6">
    <location>
        <begin position="265"/>
        <end position="283"/>
    </location>
</feature>
<dbReference type="EMBL" id="CP001814">
    <property type="protein sequence ID" value="ACZ89991.1"/>
    <property type="molecule type" value="Genomic_DNA"/>
</dbReference>
<comment type="similarity">
    <text evidence="2">Belongs to the autoinducer-2 exporter (AI-2E) (TC 2.A.86) family.</text>
</comment>
<proteinExistence type="inferred from homology"/>
<reference evidence="7 8" key="1">
    <citation type="journal article" date="2010" name="Stand. Genomic Sci.">
        <title>Complete genome sequence of Streptosporangium roseum type strain (NI 9100).</title>
        <authorList>
            <person name="Nolan M."/>
            <person name="Sikorski J."/>
            <person name="Jando M."/>
            <person name="Lucas S."/>
            <person name="Lapidus A."/>
            <person name="Glavina Del Rio T."/>
            <person name="Chen F."/>
            <person name="Tice H."/>
            <person name="Pitluck S."/>
            <person name="Cheng J.F."/>
            <person name="Chertkov O."/>
            <person name="Sims D."/>
            <person name="Meincke L."/>
            <person name="Brettin T."/>
            <person name="Han C."/>
            <person name="Detter J.C."/>
            <person name="Bruce D."/>
            <person name="Goodwin L."/>
            <person name="Land M."/>
            <person name="Hauser L."/>
            <person name="Chang Y.J."/>
            <person name="Jeffries C.D."/>
            <person name="Ivanova N."/>
            <person name="Mavromatis K."/>
            <person name="Mikhailova N."/>
            <person name="Chen A."/>
            <person name="Palaniappan K."/>
            <person name="Chain P."/>
            <person name="Rohde M."/>
            <person name="Goker M."/>
            <person name="Bristow J."/>
            <person name="Eisen J.A."/>
            <person name="Markowitz V."/>
            <person name="Hugenholtz P."/>
            <person name="Kyrpides N.C."/>
            <person name="Klenk H.P."/>
        </authorList>
    </citation>
    <scope>NUCLEOTIDE SEQUENCE [LARGE SCALE GENOMIC DNA]</scope>
    <source>
        <strain evidence="8">ATCC 12428 / DSM 43021 / JCM 3005 / NI 9100</strain>
    </source>
</reference>
<name>D2BCG2_STRRD</name>
<feature type="transmembrane region" description="Helical" evidence="6">
    <location>
        <begin position="303"/>
        <end position="329"/>
    </location>
</feature>
<sequence length="351" mass="36479">MAEASGPARSSTGFRLLLGLAAAVVTLAGIRAVADIAGPAFLALTLTIAVSPLRVWLRRRGARPWVLVAVPLLTVLLLLVALVGSLVVSAAQLVALLPTYAAQYQRLLASIARGIDHLGITQEQVNSALSKLDPGALIGLVQGFLGGLLSIGSALILIALLLFGMSLDATVTHDAIRSLRTSRPHTVGALSEFARGTCSYLIVSTVFGLIVAVLDTAALWIMGVPLPLLWGLLAFITNYIPNIGFVIGVIPPALLALLDSGPSTMVAVVVVYSVLNFVIQSVIQPKFVGESAGLSTTVTILSLLVWAYELGALGAILAVPLSAFARALLIDSDPAARWATPLISGRLPGRP</sequence>
<dbReference type="GO" id="GO:0016020">
    <property type="term" value="C:membrane"/>
    <property type="evidence" value="ECO:0007669"/>
    <property type="project" value="UniProtKB-SubCell"/>
</dbReference>
<dbReference type="AlphaFoldDB" id="D2BCG2"/>
<organism evidence="7 8">
    <name type="scientific">Streptosporangium roseum (strain ATCC 12428 / DSM 43021 / JCM 3005 / KCTC 9067 / NCIMB 10171 / NRRL 2505 / NI 9100)</name>
    <dbReference type="NCBI Taxonomy" id="479432"/>
    <lineage>
        <taxon>Bacteria</taxon>
        <taxon>Bacillati</taxon>
        <taxon>Actinomycetota</taxon>
        <taxon>Actinomycetes</taxon>
        <taxon>Streptosporangiales</taxon>
        <taxon>Streptosporangiaceae</taxon>
        <taxon>Streptosporangium</taxon>
    </lineage>
</organism>
<dbReference type="GO" id="GO:0055085">
    <property type="term" value="P:transmembrane transport"/>
    <property type="evidence" value="ECO:0007669"/>
    <property type="project" value="TreeGrafter"/>
</dbReference>
<evidence type="ECO:0000256" key="1">
    <source>
        <dbReference type="ARBA" id="ARBA00004141"/>
    </source>
</evidence>
<feature type="transmembrane region" description="Helical" evidence="6">
    <location>
        <begin position="200"/>
        <end position="222"/>
    </location>
</feature>
<evidence type="ECO:0000256" key="2">
    <source>
        <dbReference type="ARBA" id="ARBA00009773"/>
    </source>
</evidence>
<dbReference type="Proteomes" id="UP000002029">
    <property type="component" value="Chromosome"/>
</dbReference>
<keyword evidence="5 6" id="KW-0472">Membrane</keyword>
<evidence type="ECO:0000256" key="6">
    <source>
        <dbReference type="SAM" id="Phobius"/>
    </source>
</evidence>
<dbReference type="PANTHER" id="PTHR21716:SF64">
    <property type="entry name" value="AI-2 TRANSPORT PROTEIN TQSA"/>
    <property type="match status" value="1"/>
</dbReference>
<feature type="transmembrane region" description="Helical" evidence="6">
    <location>
        <begin position="12"/>
        <end position="30"/>
    </location>
</feature>
<accession>D2BCG2</accession>
<feature type="transmembrane region" description="Helical" evidence="6">
    <location>
        <begin position="136"/>
        <end position="163"/>
    </location>
</feature>
<dbReference type="RefSeq" id="WP_012893721.1">
    <property type="nucleotide sequence ID" value="NC_013595.1"/>
</dbReference>
<feature type="transmembrane region" description="Helical" evidence="6">
    <location>
        <begin position="64"/>
        <end position="88"/>
    </location>
</feature>
<feature type="transmembrane region" description="Helical" evidence="6">
    <location>
        <begin position="228"/>
        <end position="258"/>
    </location>
</feature>